<dbReference type="InterPro" id="IPR039901">
    <property type="entry name" value="Kdotransferase"/>
</dbReference>
<evidence type="ECO:0000256" key="9">
    <source>
        <dbReference type="RuleBase" id="RU365103"/>
    </source>
</evidence>
<evidence type="ECO:0000256" key="6">
    <source>
        <dbReference type="ARBA" id="ARBA00049183"/>
    </source>
</evidence>
<feature type="domain" description="3-deoxy-D-manno-octulosonic-acid transferase N-terminal" evidence="10">
    <location>
        <begin position="41"/>
        <end position="210"/>
    </location>
</feature>
<gene>
    <name evidence="11" type="ORF">B1A74_06495</name>
</gene>
<dbReference type="UniPathway" id="UPA00958"/>
<evidence type="ECO:0000256" key="8">
    <source>
        <dbReference type="PIRSR" id="PIRSR639901-2"/>
    </source>
</evidence>
<evidence type="ECO:0000256" key="5">
    <source>
        <dbReference type="ARBA" id="ARBA00031445"/>
    </source>
</evidence>
<reference evidence="11 12" key="1">
    <citation type="submission" date="2017-02" db="EMBL/GenBank/DDBJ databases">
        <title>Genomic diversity within the haloalkaliphilic genus Thioalkalivibrio.</title>
        <authorList>
            <person name="Ahn A.-C."/>
            <person name="Meier-Kolthoff J."/>
            <person name="Overmars L."/>
            <person name="Richter M."/>
            <person name="Woyke T."/>
            <person name="Sorokin D.Y."/>
            <person name="Muyzer G."/>
        </authorList>
    </citation>
    <scope>NUCLEOTIDE SEQUENCE [LARGE SCALE GENOMIC DNA]</scope>
    <source>
        <strain evidence="11 12">HL17</strain>
    </source>
</reference>
<dbReference type="OrthoDB" id="9789797at2"/>
<keyword evidence="9" id="KW-1003">Cell membrane</keyword>
<name>A0A1V2ZYV2_9GAMM</name>
<evidence type="ECO:0000313" key="11">
    <source>
        <dbReference type="EMBL" id="OOC10282.1"/>
    </source>
</evidence>
<comment type="subcellular location">
    <subcellularLocation>
        <location evidence="9">Cell membrane</location>
    </subcellularLocation>
</comment>
<comment type="pathway">
    <text evidence="1 9">Bacterial outer membrane biogenesis; LPS core biosynthesis.</text>
</comment>
<dbReference type="Proteomes" id="UP000189177">
    <property type="component" value="Unassembled WGS sequence"/>
</dbReference>
<keyword evidence="9" id="KW-0472">Membrane</keyword>
<proteinExistence type="inferred from homology"/>
<accession>A0A1V2ZYV2</accession>
<keyword evidence="9" id="KW-0448">Lipopolysaccharide biosynthesis</keyword>
<dbReference type="GO" id="GO:0005886">
    <property type="term" value="C:plasma membrane"/>
    <property type="evidence" value="ECO:0007669"/>
    <property type="project" value="UniProtKB-SubCell"/>
</dbReference>
<keyword evidence="4 9" id="KW-0808">Transferase</keyword>
<evidence type="ECO:0000256" key="4">
    <source>
        <dbReference type="ARBA" id="ARBA00022679"/>
    </source>
</evidence>
<dbReference type="RefSeq" id="WP_077244132.1">
    <property type="nucleotide sequence ID" value="NZ_MUZR01000018.1"/>
</dbReference>
<organism evidence="11 12">
    <name type="scientific">Thioalkalivibrio halophilus</name>
    <dbReference type="NCBI Taxonomy" id="252474"/>
    <lineage>
        <taxon>Bacteria</taxon>
        <taxon>Pseudomonadati</taxon>
        <taxon>Pseudomonadota</taxon>
        <taxon>Gammaproteobacteria</taxon>
        <taxon>Chromatiales</taxon>
        <taxon>Ectothiorhodospiraceae</taxon>
        <taxon>Thioalkalivibrio</taxon>
    </lineage>
</organism>
<dbReference type="PANTHER" id="PTHR42755:SF1">
    <property type="entry name" value="3-DEOXY-D-MANNO-OCTULOSONIC ACID TRANSFERASE, MITOCHONDRIAL-RELATED"/>
    <property type="match status" value="1"/>
</dbReference>
<evidence type="ECO:0000313" key="12">
    <source>
        <dbReference type="Proteomes" id="UP000189177"/>
    </source>
</evidence>
<dbReference type="EC" id="2.4.99.12" evidence="2 9"/>
<comment type="catalytic activity">
    <reaction evidence="6 9">
        <text>lipid IVA (E. coli) + CMP-3-deoxy-beta-D-manno-octulosonate = alpha-Kdo-(2-&gt;6)-lipid IVA (E. coli) + CMP + H(+)</text>
        <dbReference type="Rhea" id="RHEA:28066"/>
        <dbReference type="ChEBI" id="CHEBI:15378"/>
        <dbReference type="ChEBI" id="CHEBI:58603"/>
        <dbReference type="ChEBI" id="CHEBI:60364"/>
        <dbReference type="ChEBI" id="CHEBI:60377"/>
        <dbReference type="ChEBI" id="CHEBI:85987"/>
        <dbReference type="EC" id="2.4.99.12"/>
    </reaction>
</comment>
<sequence>MRRAGYAVLSRLLAPVMGAVLWRRAARNHVPAARRLEWLGRGAAPPSGAWWVHAASVGEVEAALPLIRGLRERFPRVSVLVTTTTPEGAARITAAGIDDVHHRFLPLDLPGAVRRFVVAARPRAGVIVETELWPHLFAACERAGVPLVLASGRLSDRAFRRYQRQQPLIGEVLGVPMRILAQDSTAAGRFRALGAPPGRVEIGGNLKFDRDPPAGAEGGAALRAALCSAEVPVWAAVSTREGEDEAVLAAHAALRRHHPDARLIWVPRHPQRFDTVARAAADAGLSVARRSLQADAPGRADREADVLLGDTLGEMGLYLAAADVAFVGGSLVPLGGQNLLEPAALGRPVLTGPDVSNFAAVARALDAVDARIEVADGDALGAALVGLFGDPERGRRMAVAGQDVVASGRGAVARVLGVLEETVAAG</sequence>
<protein>
    <recommendedName>
        <fullName evidence="3 9">3-deoxy-D-manno-octulosonic acid transferase</fullName>
        <shortName evidence="9">Kdo transferase</shortName>
        <ecNumber evidence="2 9">2.4.99.12</ecNumber>
    </recommendedName>
    <alternativeName>
        <fullName evidence="5 9">Lipid IV(A) 3-deoxy-D-manno-octulosonic acid transferase</fullName>
    </alternativeName>
</protein>
<comment type="caution">
    <text evidence="11">The sequence shown here is derived from an EMBL/GenBank/DDBJ whole genome shotgun (WGS) entry which is preliminary data.</text>
</comment>
<comment type="similarity">
    <text evidence="9">Belongs to the glycosyltransferase group 1 family.</text>
</comment>
<dbReference type="PANTHER" id="PTHR42755">
    <property type="entry name" value="3-DEOXY-MANNO-OCTULOSONATE CYTIDYLYLTRANSFERASE"/>
    <property type="match status" value="1"/>
</dbReference>
<dbReference type="EMBL" id="MUZR01000018">
    <property type="protein sequence ID" value="OOC10282.1"/>
    <property type="molecule type" value="Genomic_DNA"/>
</dbReference>
<feature type="site" description="Transition state stabilizer" evidence="8">
    <location>
        <position position="207"/>
    </location>
</feature>
<dbReference type="GO" id="GO:0009244">
    <property type="term" value="P:lipopolysaccharide core region biosynthetic process"/>
    <property type="evidence" value="ECO:0007669"/>
    <property type="project" value="UniProtKB-UniRule"/>
</dbReference>
<feature type="active site" description="Proton acceptor" evidence="7">
    <location>
        <position position="59"/>
    </location>
</feature>
<dbReference type="Pfam" id="PF04413">
    <property type="entry name" value="Glycos_transf_N"/>
    <property type="match status" value="1"/>
</dbReference>
<keyword evidence="12" id="KW-1185">Reference proteome</keyword>
<dbReference type="InterPro" id="IPR038107">
    <property type="entry name" value="Glycos_transf_N_sf"/>
</dbReference>
<evidence type="ECO:0000256" key="3">
    <source>
        <dbReference type="ARBA" id="ARBA00019077"/>
    </source>
</evidence>
<dbReference type="STRING" id="252474.B1A74_06495"/>
<dbReference type="SUPFAM" id="SSF53756">
    <property type="entry name" value="UDP-Glycosyltransferase/glycogen phosphorylase"/>
    <property type="match status" value="1"/>
</dbReference>
<dbReference type="AlphaFoldDB" id="A0A1V2ZYV2"/>
<evidence type="ECO:0000256" key="1">
    <source>
        <dbReference type="ARBA" id="ARBA00004713"/>
    </source>
</evidence>
<dbReference type="Gene3D" id="3.40.50.11720">
    <property type="entry name" value="3-Deoxy-D-manno-octulosonic-acid transferase, N-terminal domain"/>
    <property type="match status" value="1"/>
</dbReference>
<evidence type="ECO:0000256" key="2">
    <source>
        <dbReference type="ARBA" id="ARBA00012621"/>
    </source>
</evidence>
<dbReference type="GO" id="GO:0043842">
    <property type="term" value="F:Kdo transferase activity"/>
    <property type="evidence" value="ECO:0007669"/>
    <property type="project" value="UniProtKB-EC"/>
</dbReference>
<comment type="function">
    <text evidence="9">Involved in lipopolysaccharide (LPS) biosynthesis. Catalyzes the transfer of 3-deoxy-D-manno-octulosonate (Kdo) residue(s) from CMP-Kdo to lipid IV(A), the tetraacyldisaccharide-1,4'-bisphosphate precursor of lipid A.</text>
</comment>
<dbReference type="GO" id="GO:0009245">
    <property type="term" value="P:lipid A biosynthetic process"/>
    <property type="evidence" value="ECO:0007669"/>
    <property type="project" value="TreeGrafter"/>
</dbReference>
<dbReference type="InterPro" id="IPR007507">
    <property type="entry name" value="Glycos_transf_N"/>
</dbReference>
<evidence type="ECO:0000259" key="10">
    <source>
        <dbReference type="Pfam" id="PF04413"/>
    </source>
</evidence>
<evidence type="ECO:0000256" key="7">
    <source>
        <dbReference type="PIRSR" id="PIRSR639901-1"/>
    </source>
</evidence>
<feature type="site" description="Transition state stabilizer" evidence="8">
    <location>
        <position position="129"/>
    </location>
</feature>
<dbReference type="Gene3D" id="3.40.50.2000">
    <property type="entry name" value="Glycogen Phosphorylase B"/>
    <property type="match status" value="1"/>
</dbReference>